<accession>A0ACD6ABB0</accession>
<organism evidence="1 2">
    <name type="scientific">Avena sativa</name>
    <name type="common">Oat</name>
    <dbReference type="NCBI Taxonomy" id="4498"/>
    <lineage>
        <taxon>Eukaryota</taxon>
        <taxon>Viridiplantae</taxon>
        <taxon>Streptophyta</taxon>
        <taxon>Embryophyta</taxon>
        <taxon>Tracheophyta</taxon>
        <taxon>Spermatophyta</taxon>
        <taxon>Magnoliopsida</taxon>
        <taxon>Liliopsida</taxon>
        <taxon>Poales</taxon>
        <taxon>Poaceae</taxon>
        <taxon>BOP clade</taxon>
        <taxon>Pooideae</taxon>
        <taxon>Poodae</taxon>
        <taxon>Poeae</taxon>
        <taxon>Poeae Chloroplast Group 1 (Aveneae type)</taxon>
        <taxon>Aveninae</taxon>
        <taxon>Avena</taxon>
    </lineage>
</organism>
<reference evidence="1" key="1">
    <citation type="submission" date="2021-05" db="EMBL/GenBank/DDBJ databases">
        <authorList>
            <person name="Scholz U."/>
            <person name="Mascher M."/>
            <person name="Fiebig A."/>
        </authorList>
    </citation>
    <scope>NUCLEOTIDE SEQUENCE [LARGE SCALE GENOMIC DNA]</scope>
</reference>
<proteinExistence type="predicted"/>
<reference evidence="1" key="2">
    <citation type="submission" date="2025-09" db="UniProtKB">
        <authorList>
            <consortium name="EnsemblPlants"/>
        </authorList>
    </citation>
    <scope>IDENTIFICATION</scope>
</reference>
<dbReference type="Proteomes" id="UP001732700">
    <property type="component" value="Chromosome 7C"/>
</dbReference>
<dbReference type="EnsemblPlants" id="AVESA.00010b.r2.7CG0712020.1">
    <property type="protein sequence ID" value="AVESA.00010b.r2.7CG0712020.1.CDS"/>
    <property type="gene ID" value="AVESA.00010b.r2.7CG0712020"/>
</dbReference>
<name>A0ACD6ABB0_AVESA</name>
<sequence>MAAWPVVLGMNVGDYKCARKIKEAIRDMPGVRSVSASREQGLVVVHGSADAWALRRRIWRKMKRRASVLSDGSTPYSSYQGPTAAAPYPYGYLQGPTAAPYYGPSQAYSRVSVPYYSQPPARSYSYAAGRGYGDRWADPEPEPYYYGQHSTVPWCSIM</sequence>
<protein>
    <submittedName>
        <fullName evidence="1">Uncharacterized protein</fullName>
    </submittedName>
</protein>
<keyword evidence="2" id="KW-1185">Reference proteome</keyword>
<evidence type="ECO:0000313" key="2">
    <source>
        <dbReference type="Proteomes" id="UP001732700"/>
    </source>
</evidence>
<evidence type="ECO:0000313" key="1">
    <source>
        <dbReference type="EnsemblPlants" id="AVESA.00010b.r2.7CG0712020.1.CDS"/>
    </source>
</evidence>